<evidence type="ECO:0000313" key="3">
    <source>
        <dbReference type="Proteomes" id="UP000759131"/>
    </source>
</evidence>
<name>A0A7R9KZB0_9ACAR</name>
<gene>
    <name evidence="2" type="ORF">OSB1V03_LOCUS12391</name>
</gene>
<dbReference type="AlphaFoldDB" id="A0A7R9KZB0"/>
<feature type="chain" id="PRO_5036403434" evidence="1">
    <location>
        <begin position="19"/>
        <end position="187"/>
    </location>
</feature>
<organism evidence="2">
    <name type="scientific">Medioppia subpectinata</name>
    <dbReference type="NCBI Taxonomy" id="1979941"/>
    <lineage>
        <taxon>Eukaryota</taxon>
        <taxon>Metazoa</taxon>
        <taxon>Ecdysozoa</taxon>
        <taxon>Arthropoda</taxon>
        <taxon>Chelicerata</taxon>
        <taxon>Arachnida</taxon>
        <taxon>Acari</taxon>
        <taxon>Acariformes</taxon>
        <taxon>Sarcoptiformes</taxon>
        <taxon>Oribatida</taxon>
        <taxon>Brachypylina</taxon>
        <taxon>Oppioidea</taxon>
        <taxon>Oppiidae</taxon>
        <taxon>Medioppia</taxon>
    </lineage>
</organism>
<keyword evidence="3" id="KW-1185">Reference proteome</keyword>
<reference evidence="2" key="1">
    <citation type="submission" date="2020-11" db="EMBL/GenBank/DDBJ databases">
        <authorList>
            <person name="Tran Van P."/>
        </authorList>
    </citation>
    <scope>NUCLEOTIDE SEQUENCE</scope>
</reference>
<sequence length="187" mass="21565">MRSVIALIVMVLVMFTIGEFKHVDQPFSIPMLKDVDEFNDYIEGLNATSIEQGDSNGCYTCSSPCAMIYCCSGPYPQCCAVGGRCYCCHKPSFHVKLHARDQLIRHIYKSHLNEFPKSPITNATKHFITYNKIVINSLPKPYETDCLYRNEWPDVWPGNYLTYNQSLDVNMYDMYDDILKQNMTIDE</sequence>
<accession>A0A7R9KZB0</accession>
<feature type="non-terminal residue" evidence="2">
    <location>
        <position position="187"/>
    </location>
</feature>
<keyword evidence="1" id="KW-0732">Signal</keyword>
<feature type="signal peptide" evidence="1">
    <location>
        <begin position="1"/>
        <end position="18"/>
    </location>
</feature>
<evidence type="ECO:0000313" key="2">
    <source>
        <dbReference type="EMBL" id="CAD7631984.1"/>
    </source>
</evidence>
<dbReference type="EMBL" id="CAJPIZ010010271">
    <property type="protein sequence ID" value="CAG2112414.1"/>
    <property type="molecule type" value="Genomic_DNA"/>
</dbReference>
<evidence type="ECO:0000256" key="1">
    <source>
        <dbReference type="SAM" id="SignalP"/>
    </source>
</evidence>
<protein>
    <submittedName>
        <fullName evidence="2">Uncharacterized protein</fullName>
    </submittedName>
</protein>
<dbReference type="Proteomes" id="UP000759131">
    <property type="component" value="Unassembled WGS sequence"/>
</dbReference>
<dbReference type="EMBL" id="OC864846">
    <property type="protein sequence ID" value="CAD7631984.1"/>
    <property type="molecule type" value="Genomic_DNA"/>
</dbReference>
<proteinExistence type="predicted"/>